<accession>A0AAV2GKD3</accession>
<sequence length="96" mass="10766">MDGKVIRAGVIKTTAALVDRGLEDSDTPLIHMYELFKSTNKSNRLGKEKGVQSSIVRVEIDALLNEVHVDVGVRMEEEEENERGTNISPQIDEEDR</sequence>
<name>A0AAV2GKD3_9ROSI</name>
<evidence type="ECO:0000313" key="2">
    <source>
        <dbReference type="EMBL" id="CAL1411154.1"/>
    </source>
</evidence>
<dbReference type="Proteomes" id="UP001497516">
    <property type="component" value="Chromosome 9"/>
</dbReference>
<reference evidence="2 3" key="1">
    <citation type="submission" date="2024-04" db="EMBL/GenBank/DDBJ databases">
        <authorList>
            <person name="Fracassetti M."/>
        </authorList>
    </citation>
    <scope>NUCLEOTIDE SEQUENCE [LARGE SCALE GENOMIC DNA]</scope>
</reference>
<feature type="region of interest" description="Disordered" evidence="1">
    <location>
        <begin position="74"/>
        <end position="96"/>
    </location>
</feature>
<organism evidence="2 3">
    <name type="scientific">Linum trigynum</name>
    <dbReference type="NCBI Taxonomy" id="586398"/>
    <lineage>
        <taxon>Eukaryota</taxon>
        <taxon>Viridiplantae</taxon>
        <taxon>Streptophyta</taxon>
        <taxon>Embryophyta</taxon>
        <taxon>Tracheophyta</taxon>
        <taxon>Spermatophyta</taxon>
        <taxon>Magnoliopsida</taxon>
        <taxon>eudicotyledons</taxon>
        <taxon>Gunneridae</taxon>
        <taxon>Pentapetalae</taxon>
        <taxon>rosids</taxon>
        <taxon>fabids</taxon>
        <taxon>Malpighiales</taxon>
        <taxon>Linaceae</taxon>
        <taxon>Linum</taxon>
    </lineage>
</organism>
<evidence type="ECO:0000256" key="1">
    <source>
        <dbReference type="SAM" id="MobiDB-lite"/>
    </source>
</evidence>
<evidence type="ECO:0000313" key="3">
    <source>
        <dbReference type="Proteomes" id="UP001497516"/>
    </source>
</evidence>
<protein>
    <submittedName>
        <fullName evidence="2">Uncharacterized protein</fullName>
    </submittedName>
</protein>
<gene>
    <name evidence="2" type="ORF">LTRI10_LOCUS50528</name>
</gene>
<proteinExistence type="predicted"/>
<keyword evidence="3" id="KW-1185">Reference proteome</keyword>
<dbReference type="AlphaFoldDB" id="A0AAV2GKD3"/>
<dbReference type="EMBL" id="OZ034822">
    <property type="protein sequence ID" value="CAL1411154.1"/>
    <property type="molecule type" value="Genomic_DNA"/>
</dbReference>